<dbReference type="Proteomes" id="UP000664859">
    <property type="component" value="Unassembled WGS sequence"/>
</dbReference>
<dbReference type="OrthoDB" id="428577at2759"/>
<evidence type="ECO:0000256" key="1">
    <source>
        <dbReference type="ARBA" id="ARBA00022723"/>
    </source>
</evidence>
<name>A0A836CDM0_9STRA</name>
<feature type="domain" description="AN1-type" evidence="6">
    <location>
        <begin position="52"/>
        <end position="98"/>
    </location>
</feature>
<dbReference type="Pfam" id="PF01428">
    <property type="entry name" value="zf-AN1"/>
    <property type="match status" value="1"/>
</dbReference>
<dbReference type="InterPro" id="IPR050652">
    <property type="entry name" value="AN1_A20_ZnFinger"/>
</dbReference>
<evidence type="ECO:0000313" key="8">
    <source>
        <dbReference type="Proteomes" id="UP000664859"/>
    </source>
</evidence>
<dbReference type="GO" id="GO:0008270">
    <property type="term" value="F:zinc ion binding"/>
    <property type="evidence" value="ECO:0007669"/>
    <property type="project" value="UniProtKB-KW"/>
</dbReference>
<protein>
    <recommendedName>
        <fullName evidence="6">AN1-type domain-containing protein</fullName>
    </recommendedName>
</protein>
<dbReference type="SMART" id="SM00154">
    <property type="entry name" value="ZnF_AN1"/>
    <property type="match status" value="1"/>
</dbReference>
<dbReference type="InterPro" id="IPR000058">
    <property type="entry name" value="Znf_AN1"/>
</dbReference>
<keyword evidence="1" id="KW-0479">Metal-binding</keyword>
<evidence type="ECO:0000259" key="6">
    <source>
        <dbReference type="PROSITE" id="PS51039"/>
    </source>
</evidence>
<reference evidence="7" key="1">
    <citation type="submission" date="2021-02" db="EMBL/GenBank/DDBJ databases">
        <title>First Annotated Genome of the Yellow-green Alga Tribonema minus.</title>
        <authorList>
            <person name="Mahan K.M."/>
        </authorList>
    </citation>
    <scope>NUCLEOTIDE SEQUENCE</scope>
    <source>
        <strain evidence="7">UTEX B ZZ1240</strain>
    </source>
</reference>
<keyword evidence="3" id="KW-0862">Zinc</keyword>
<keyword evidence="2 4" id="KW-0863">Zinc-finger</keyword>
<dbReference type="PANTHER" id="PTHR10634">
    <property type="entry name" value="AN1-TYPE ZINC FINGER PROTEIN"/>
    <property type="match status" value="1"/>
</dbReference>
<evidence type="ECO:0000256" key="3">
    <source>
        <dbReference type="ARBA" id="ARBA00022833"/>
    </source>
</evidence>
<dbReference type="Gene3D" id="4.10.1110.10">
    <property type="entry name" value="AN1-like Zinc finger"/>
    <property type="match status" value="1"/>
</dbReference>
<feature type="region of interest" description="Disordered" evidence="5">
    <location>
        <begin position="21"/>
        <end position="56"/>
    </location>
</feature>
<gene>
    <name evidence="7" type="ORF">JKP88DRAFT_215153</name>
</gene>
<evidence type="ECO:0000256" key="4">
    <source>
        <dbReference type="PROSITE-ProRule" id="PRU00449"/>
    </source>
</evidence>
<proteinExistence type="predicted"/>
<accession>A0A836CDM0</accession>
<evidence type="ECO:0000313" key="7">
    <source>
        <dbReference type="EMBL" id="KAG5181253.1"/>
    </source>
</evidence>
<evidence type="ECO:0000256" key="2">
    <source>
        <dbReference type="ARBA" id="ARBA00022771"/>
    </source>
</evidence>
<dbReference type="EMBL" id="JAFCMP010000334">
    <property type="protein sequence ID" value="KAG5181253.1"/>
    <property type="molecule type" value="Genomic_DNA"/>
</dbReference>
<keyword evidence="8" id="KW-1185">Reference proteome</keyword>
<sequence length="118" mass="12724">MEVQRPSADSDVIKDLRKVAGAKGDAAPPAEETAVTTASAGKQQEQSPPGVQKNRSRCYNCSKKVGLTGLECKCGYVFCSKHRYPEEHSCSYDFRASDRAQLAKTVVGGGQFIKVAQI</sequence>
<feature type="compositionally biased region" description="Low complexity" evidence="5">
    <location>
        <begin position="26"/>
        <end position="40"/>
    </location>
</feature>
<dbReference type="SUPFAM" id="SSF118310">
    <property type="entry name" value="AN1-like Zinc finger"/>
    <property type="match status" value="1"/>
</dbReference>
<dbReference type="AlphaFoldDB" id="A0A836CDM0"/>
<organism evidence="7 8">
    <name type="scientific">Tribonema minus</name>
    <dbReference type="NCBI Taxonomy" id="303371"/>
    <lineage>
        <taxon>Eukaryota</taxon>
        <taxon>Sar</taxon>
        <taxon>Stramenopiles</taxon>
        <taxon>Ochrophyta</taxon>
        <taxon>PX clade</taxon>
        <taxon>Xanthophyceae</taxon>
        <taxon>Tribonematales</taxon>
        <taxon>Tribonemataceae</taxon>
        <taxon>Tribonema</taxon>
    </lineage>
</organism>
<evidence type="ECO:0000256" key="5">
    <source>
        <dbReference type="SAM" id="MobiDB-lite"/>
    </source>
</evidence>
<comment type="caution">
    <text evidence="7">The sequence shown here is derived from an EMBL/GenBank/DDBJ whole genome shotgun (WGS) entry which is preliminary data.</text>
</comment>
<dbReference type="PROSITE" id="PS51039">
    <property type="entry name" value="ZF_AN1"/>
    <property type="match status" value="1"/>
</dbReference>
<dbReference type="InterPro" id="IPR035896">
    <property type="entry name" value="AN1-like_Znf"/>
</dbReference>